<evidence type="ECO:0000256" key="2">
    <source>
        <dbReference type="ARBA" id="ARBA00023315"/>
    </source>
</evidence>
<dbReference type="Pfam" id="PF00583">
    <property type="entry name" value="Acetyltransf_1"/>
    <property type="match status" value="1"/>
</dbReference>
<feature type="domain" description="N-acetyltransferase" evidence="3">
    <location>
        <begin position="3"/>
        <end position="155"/>
    </location>
</feature>
<dbReference type="eggNOG" id="KOG3216">
    <property type="taxonomic scope" value="Eukaryota"/>
</dbReference>
<accession>A5DED6</accession>
<dbReference type="VEuPathDB" id="FungiDB:PGUG_01637"/>
<evidence type="ECO:0000259" key="3">
    <source>
        <dbReference type="PROSITE" id="PS51186"/>
    </source>
</evidence>
<dbReference type="InParanoid" id="A5DED6"/>
<name>A5DED6_PICGU</name>
<dbReference type="OMA" id="VHFLYHR"/>
<dbReference type="GeneID" id="5127786"/>
<dbReference type="RefSeq" id="XP_001485966.1">
    <property type="nucleotide sequence ID" value="XM_001485916.1"/>
</dbReference>
<dbReference type="SUPFAM" id="SSF55729">
    <property type="entry name" value="Acyl-CoA N-acyltransferases (Nat)"/>
    <property type="match status" value="1"/>
</dbReference>
<keyword evidence="1" id="KW-0808">Transferase</keyword>
<dbReference type="Proteomes" id="UP000001997">
    <property type="component" value="Unassembled WGS sequence"/>
</dbReference>
<dbReference type="InterPro" id="IPR051016">
    <property type="entry name" value="Diverse_Substrate_AcTransf"/>
</dbReference>
<gene>
    <name evidence="4" type="ORF">PGUG_01637</name>
</gene>
<evidence type="ECO:0000313" key="4">
    <source>
        <dbReference type="EMBL" id="EDK37539.1"/>
    </source>
</evidence>
<dbReference type="PROSITE" id="PS51186">
    <property type="entry name" value="GNAT"/>
    <property type="match status" value="1"/>
</dbReference>
<reference evidence="4 5" key="1">
    <citation type="journal article" date="2009" name="Nature">
        <title>Evolution of pathogenicity and sexual reproduction in eight Candida genomes.</title>
        <authorList>
            <person name="Butler G."/>
            <person name="Rasmussen M.D."/>
            <person name="Lin M.F."/>
            <person name="Santos M.A."/>
            <person name="Sakthikumar S."/>
            <person name="Munro C.A."/>
            <person name="Rheinbay E."/>
            <person name="Grabherr M."/>
            <person name="Forche A."/>
            <person name="Reedy J.L."/>
            <person name="Agrafioti I."/>
            <person name="Arnaud M.B."/>
            <person name="Bates S."/>
            <person name="Brown A.J."/>
            <person name="Brunke S."/>
            <person name="Costanzo M.C."/>
            <person name="Fitzpatrick D.A."/>
            <person name="de Groot P.W."/>
            <person name="Harris D."/>
            <person name="Hoyer L.L."/>
            <person name="Hube B."/>
            <person name="Klis F.M."/>
            <person name="Kodira C."/>
            <person name="Lennard N."/>
            <person name="Logue M.E."/>
            <person name="Martin R."/>
            <person name="Neiman A.M."/>
            <person name="Nikolaou E."/>
            <person name="Quail M.A."/>
            <person name="Quinn J."/>
            <person name="Santos M.C."/>
            <person name="Schmitzberger F.F."/>
            <person name="Sherlock G."/>
            <person name="Shah P."/>
            <person name="Silverstein K.A."/>
            <person name="Skrzypek M.S."/>
            <person name="Soll D."/>
            <person name="Staggs R."/>
            <person name="Stansfield I."/>
            <person name="Stumpf M.P."/>
            <person name="Sudbery P.E."/>
            <person name="Srikantha T."/>
            <person name="Zeng Q."/>
            <person name="Berman J."/>
            <person name="Berriman M."/>
            <person name="Heitman J."/>
            <person name="Gow N.A."/>
            <person name="Lorenz M.C."/>
            <person name="Birren B.W."/>
            <person name="Kellis M."/>
            <person name="Cuomo C.A."/>
        </authorList>
    </citation>
    <scope>NUCLEOTIDE SEQUENCE [LARGE SCALE GENOMIC DNA]</scope>
    <source>
        <strain evidence="5">ATCC 6260 / CBS 566 / DSM 6381 / JCM 1539 / NBRC 10279 / NRRL Y-324</strain>
    </source>
</reference>
<dbReference type="FunCoup" id="A5DED6">
    <property type="interactions" value="34"/>
</dbReference>
<dbReference type="Gene3D" id="3.40.630.30">
    <property type="match status" value="1"/>
</dbReference>
<dbReference type="OrthoDB" id="7305308at2759"/>
<evidence type="ECO:0000256" key="1">
    <source>
        <dbReference type="ARBA" id="ARBA00022679"/>
    </source>
</evidence>
<dbReference type="STRING" id="294746.A5DED6"/>
<evidence type="ECO:0000313" key="5">
    <source>
        <dbReference type="Proteomes" id="UP000001997"/>
    </source>
</evidence>
<keyword evidence="2" id="KW-0012">Acyltransferase</keyword>
<dbReference type="InterPro" id="IPR000182">
    <property type="entry name" value="GNAT_dom"/>
</dbReference>
<dbReference type="AlphaFoldDB" id="A5DED6"/>
<organism evidence="4 5">
    <name type="scientific">Meyerozyma guilliermondii (strain ATCC 6260 / CBS 566 / DSM 6381 / JCM 1539 / NBRC 10279 / NRRL Y-324)</name>
    <name type="common">Yeast</name>
    <name type="synonym">Candida guilliermondii</name>
    <dbReference type="NCBI Taxonomy" id="294746"/>
    <lineage>
        <taxon>Eukaryota</taxon>
        <taxon>Fungi</taxon>
        <taxon>Dikarya</taxon>
        <taxon>Ascomycota</taxon>
        <taxon>Saccharomycotina</taxon>
        <taxon>Pichiomycetes</taxon>
        <taxon>Debaryomycetaceae</taxon>
        <taxon>Meyerozyma</taxon>
    </lineage>
</organism>
<dbReference type="EMBL" id="CH408156">
    <property type="protein sequence ID" value="EDK37539.1"/>
    <property type="molecule type" value="Genomic_DNA"/>
</dbReference>
<dbReference type="PANTHER" id="PTHR10545:SF29">
    <property type="entry name" value="GH14572P-RELATED"/>
    <property type="match status" value="1"/>
</dbReference>
<dbReference type="KEGG" id="pgu:PGUG_01637"/>
<dbReference type="InterPro" id="IPR016181">
    <property type="entry name" value="Acyl_CoA_acyltransferase"/>
</dbReference>
<sequence>MSVTIRPITKDDKEAWLELWRGEDSYLVFYKAMDKVSKDVSEVTFSRFLDENEPVYSIVAVDDSTGELIGFLNYLTHRNTWTVENALYLNDLFVSSKCRLKGTGRKLMEYGFSEADRLNCKKCYWSTQFENHRAQLLYTKIGVKSGFLLYQRPPQ</sequence>
<proteinExistence type="predicted"/>
<dbReference type="CDD" id="cd04301">
    <property type="entry name" value="NAT_SF"/>
    <property type="match status" value="1"/>
</dbReference>
<keyword evidence="5" id="KW-1185">Reference proteome</keyword>
<dbReference type="HOGENOM" id="CLU_013985_32_1_1"/>
<dbReference type="PANTHER" id="PTHR10545">
    <property type="entry name" value="DIAMINE N-ACETYLTRANSFERASE"/>
    <property type="match status" value="1"/>
</dbReference>
<dbReference type="GO" id="GO:0008080">
    <property type="term" value="F:N-acetyltransferase activity"/>
    <property type="evidence" value="ECO:0007669"/>
    <property type="project" value="TreeGrafter"/>
</dbReference>
<protein>
    <recommendedName>
        <fullName evidence="3">N-acetyltransferase domain-containing protein</fullName>
    </recommendedName>
</protein>
<dbReference type="GO" id="GO:0005737">
    <property type="term" value="C:cytoplasm"/>
    <property type="evidence" value="ECO:0007669"/>
    <property type="project" value="TreeGrafter"/>
</dbReference>